<dbReference type="PROSITE" id="PS51186">
    <property type="entry name" value="GNAT"/>
    <property type="match status" value="1"/>
</dbReference>
<dbReference type="InterPro" id="IPR016181">
    <property type="entry name" value="Acyl_CoA_acyltransferase"/>
</dbReference>
<proteinExistence type="predicted"/>
<accession>A0A521BCU5</accession>
<dbReference type="SUPFAM" id="SSF55729">
    <property type="entry name" value="Acyl-CoA N-acyltransferases (Nat)"/>
    <property type="match status" value="1"/>
</dbReference>
<protein>
    <submittedName>
        <fullName evidence="2">Acetyltransferase (GNAT) family protein</fullName>
    </submittedName>
</protein>
<dbReference type="Proteomes" id="UP000315636">
    <property type="component" value="Unassembled WGS sequence"/>
</dbReference>
<evidence type="ECO:0000259" key="1">
    <source>
        <dbReference type="PROSITE" id="PS51186"/>
    </source>
</evidence>
<evidence type="ECO:0000313" key="3">
    <source>
        <dbReference type="Proteomes" id="UP000315636"/>
    </source>
</evidence>
<dbReference type="RefSeq" id="WP_246064829.1">
    <property type="nucleotide sequence ID" value="NZ_FXTI01000002.1"/>
</dbReference>
<dbReference type="EMBL" id="FXTI01000002">
    <property type="protein sequence ID" value="SMO44914.1"/>
    <property type="molecule type" value="Genomic_DNA"/>
</dbReference>
<feature type="domain" description="N-acetyltransferase" evidence="1">
    <location>
        <begin position="5"/>
        <end position="145"/>
    </location>
</feature>
<keyword evidence="3" id="KW-1185">Reference proteome</keyword>
<dbReference type="GO" id="GO:0016747">
    <property type="term" value="F:acyltransferase activity, transferring groups other than amino-acyl groups"/>
    <property type="evidence" value="ECO:0007669"/>
    <property type="project" value="InterPro"/>
</dbReference>
<dbReference type="Pfam" id="PF00583">
    <property type="entry name" value="Acetyltransf_1"/>
    <property type="match status" value="1"/>
</dbReference>
<organism evidence="2 3">
    <name type="scientific">Melghirimyces algeriensis</name>
    <dbReference type="NCBI Taxonomy" id="910412"/>
    <lineage>
        <taxon>Bacteria</taxon>
        <taxon>Bacillati</taxon>
        <taxon>Bacillota</taxon>
        <taxon>Bacilli</taxon>
        <taxon>Bacillales</taxon>
        <taxon>Thermoactinomycetaceae</taxon>
        <taxon>Melghirimyces</taxon>
    </lineage>
</organism>
<dbReference type="CDD" id="cd04301">
    <property type="entry name" value="NAT_SF"/>
    <property type="match status" value="1"/>
</dbReference>
<sequence length="145" mass="17001">MAGYGWIKELTTKQEWLQGYTVMKQLRPHLDEEEYLELLHQMSRQGYRQFAFFVEQEAVAVVGFSLGLNLYHGKHCFVHDLVTRHDCRSMGYGEQLLCFIHRLAADQGCKRVALSSNLKRKEAHRFYTEKMGYDKASYLFVNNLS</sequence>
<reference evidence="2 3" key="1">
    <citation type="submission" date="2017-05" db="EMBL/GenBank/DDBJ databases">
        <authorList>
            <person name="Varghese N."/>
            <person name="Submissions S."/>
        </authorList>
    </citation>
    <scope>NUCLEOTIDE SEQUENCE [LARGE SCALE GENOMIC DNA]</scope>
    <source>
        <strain evidence="2 3">DSM 45474</strain>
    </source>
</reference>
<name>A0A521BCU5_9BACL</name>
<dbReference type="Gene3D" id="3.40.630.30">
    <property type="match status" value="1"/>
</dbReference>
<gene>
    <name evidence="2" type="ORF">SAMN06264849_10212</name>
</gene>
<evidence type="ECO:0000313" key="2">
    <source>
        <dbReference type="EMBL" id="SMO44914.1"/>
    </source>
</evidence>
<dbReference type="AlphaFoldDB" id="A0A521BCU5"/>
<dbReference type="InterPro" id="IPR000182">
    <property type="entry name" value="GNAT_dom"/>
</dbReference>
<keyword evidence="2" id="KW-0808">Transferase</keyword>